<dbReference type="Proteomes" id="UP000717328">
    <property type="component" value="Unassembled WGS sequence"/>
</dbReference>
<evidence type="ECO:0000313" key="2">
    <source>
        <dbReference type="EMBL" id="KAG5636470.1"/>
    </source>
</evidence>
<proteinExistence type="predicted"/>
<keyword evidence="3" id="KW-1185">Reference proteome</keyword>
<organism evidence="2 3">
    <name type="scientific">Sphagnurus paluster</name>
    <dbReference type="NCBI Taxonomy" id="117069"/>
    <lineage>
        <taxon>Eukaryota</taxon>
        <taxon>Fungi</taxon>
        <taxon>Dikarya</taxon>
        <taxon>Basidiomycota</taxon>
        <taxon>Agaricomycotina</taxon>
        <taxon>Agaricomycetes</taxon>
        <taxon>Agaricomycetidae</taxon>
        <taxon>Agaricales</taxon>
        <taxon>Tricholomatineae</taxon>
        <taxon>Lyophyllaceae</taxon>
        <taxon>Sphagnurus</taxon>
    </lineage>
</organism>
<evidence type="ECO:0000313" key="3">
    <source>
        <dbReference type="Proteomes" id="UP000717328"/>
    </source>
</evidence>
<protein>
    <submittedName>
        <fullName evidence="2">Uncharacterized protein</fullName>
    </submittedName>
</protein>
<feature type="compositionally biased region" description="Low complexity" evidence="1">
    <location>
        <begin position="10"/>
        <end position="35"/>
    </location>
</feature>
<reference evidence="2" key="2">
    <citation type="submission" date="2021-10" db="EMBL/GenBank/DDBJ databases">
        <title>Phylogenomics reveals ancestral predisposition of the termite-cultivated fungus Termitomyces towards a domesticated lifestyle.</title>
        <authorList>
            <person name="Auxier B."/>
            <person name="Grum-Grzhimaylo A."/>
            <person name="Cardenas M.E."/>
            <person name="Lodge J.D."/>
            <person name="Laessoe T."/>
            <person name="Pedersen O."/>
            <person name="Smith M.E."/>
            <person name="Kuyper T.W."/>
            <person name="Franco-Molano E.A."/>
            <person name="Baroni T.J."/>
            <person name="Aanen D.K."/>
        </authorList>
    </citation>
    <scope>NUCLEOTIDE SEQUENCE</scope>
    <source>
        <strain evidence="2">D49</strain>
    </source>
</reference>
<reference evidence="2" key="1">
    <citation type="submission" date="2021-02" db="EMBL/GenBank/DDBJ databases">
        <authorList>
            <person name="Nieuwenhuis M."/>
            <person name="Van De Peppel L.J.J."/>
        </authorList>
    </citation>
    <scope>NUCLEOTIDE SEQUENCE</scope>
    <source>
        <strain evidence="2">D49</strain>
    </source>
</reference>
<accession>A0A9P7FSH2</accession>
<comment type="caution">
    <text evidence="2">The sequence shown here is derived from an EMBL/GenBank/DDBJ whole genome shotgun (WGS) entry which is preliminary data.</text>
</comment>
<dbReference type="AlphaFoldDB" id="A0A9P7FSH2"/>
<gene>
    <name evidence="2" type="ORF">H0H81_007888</name>
</gene>
<feature type="compositionally biased region" description="Polar residues" evidence="1">
    <location>
        <begin position="73"/>
        <end position="86"/>
    </location>
</feature>
<sequence length="136" mass="14498">MPHLVHTRLPSYAPSSVTSSPRSSPSRSESPSLSPEKNHHQADKGQGQSTNEEAKPNDLLNPRKSTFDDLITPANTRNHYTNTDPTEPNHDLDADTDTIPPRVPPGGDTSQLHLARTGSSTSTSKASSVSGSGSIF</sequence>
<dbReference type="EMBL" id="JABCKI010005928">
    <property type="protein sequence ID" value="KAG5636470.1"/>
    <property type="molecule type" value="Genomic_DNA"/>
</dbReference>
<name>A0A9P7FSH2_9AGAR</name>
<dbReference type="OrthoDB" id="2119945at2759"/>
<evidence type="ECO:0000256" key="1">
    <source>
        <dbReference type="SAM" id="MobiDB-lite"/>
    </source>
</evidence>
<feature type="compositionally biased region" description="Low complexity" evidence="1">
    <location>
        <begin position="117"/>
        <end position="136"/>
    </location>
</feature>
<feature type="region of interest" description="Disordered" evidence="1">
    <location>
        <begin position="1"/>
        <end position="136"/>
    </location>
</feature>